<keyword evidence="4" id="KW-1185">Reference proteome</keyword>
<dbReference type="OrthoDB" id="596635at2"/>
<accession>A0A562Q5X7</accession>
<dbReference type="Proteomes" id="UP000321392">
    <property type="component" value="Unassembled WGS sequence"/>
</dbReference>
<dbReference type="SUPFAM" id="SSF53756">
    <property type="entry name" value="UDP-Glycosyltransferase/glycogen phosphorylase"/>
    <property type="match status" value="1"/>
</dbReference>
<protein>
    <submittedName>
        <fullName evidence="3">Glycosyltransferase EpsF</fullName>
    </submittedName>
</protein>
<dbReference type="InterPro" id="IPR001296">
    <property type="entry name" value="Glyco_trans_1"/>
</dbReference>
<dbReference type="GO" id="GO:0016757">
    <property type="term" value="F:glycosyltransferase activity"/>
    <property type="evidence" value="ECO:0007669"/>
    <property type="project" value="InterPro"/>
</dbReference>
<gene>
    <name evidence="2" type="ORF">DFR66_101300</name>
    <name evidence="3" type="ORF">IQ02_00296</name>
</gene>
<evidence type="ECO:0000259" key="1">
    <source>
        <dbReference type="Pfam" id="PF00534"/>
    </source>
</evidence>
<proteinExistence type="predicted"/>
<comment type="caution">
    <text evidence="3">The sequence shown here is derived from an EMBL/GenBank/DDBJ whole genome shotgun (WGS) entry which is preliminary data.</text>
</comment>
<reference evidence="3 5" key="1">
    <citation type="journal article" date="2015" name="Stand. Genomic Sci.">
        <title>Genomic Encyclopedia of Bacterial and Archaeal Type Strains, Phase III: the genomes of soil and plant-associated and newly described type strains.</title>
        <authorList>
            <person name="Whitman W.B."/>
            <person name="Woyke T."/>
            <person name="Klenk H.P."/>
            <person name="Zhou Y."/>
            <person name="Lilburn T.G."/>
            <person name="Beck B.J."/>
            <person name="De Vos P."/>
            <person name="Vandamme P."/>
            <person name="Eisen J.A."/>
            <person name="Garrity G."/>
            <person name="Hugenholtz P."/>
            <person name="Kyrpides N.C."/>
        </authorList>
    </citation>
    <scope>NUCLEOTIDE SEQUENCE [LARGE SCALE GENOMIC DNA]</scope>
    <source>
        <strain evidence="3 5">CGMCC 1.5380</strain>
    </source>
</reference>
<reference evidence="3" key="3">
    <citation type="submission" date="2019-07" db="EMBL/GenBank/DDBJ databases">
        <authorList>
            <person name="Whitman W."/>
            <person name="Huntemann M."/>
            <person name="Clum A."/>
            <person name="Pillay M."/>
            <person name="Palaniappan K."/>
            <person name="Varghese N."/>
            <person name="Mikhailova N."/>
            <person name="Stamatis D."/>
            <person name="Reddy T."/>
            <person name="Daum C."/>
            <person name="Shapiro N."/>
            <person name="Ivanova N."/>
            <person name="Kyrpides N."/>
            <person name="Woyke T."/>
        </authorList>
    </citation>
    <scope>NUCLEOTIDE SEQUENCE</scope>
    <source>
        <strain evidence="3">CGMCC 1.5380</strain>
    </source>
</reference>
<dbReference type="Proteomes" id="UP000254518">
    <property type="component" value="Unassembled WGS sequence"/>
</dbReference>
<dbReference type="Pfam" id="PF00534">
    <property type="entry name" value="Glycos_transf_1"/>
    <property type="match status" value="1"/>
</dbReference>
<dbReference type="Gene3D" id="3.40.50.2000">
    <property type="entry name" value="Glycogen Phosphorylase B"/>
    <property type="match status" value="2"/>
</dbReference>
<reference evidence="2 4" key="2">
    <citation type="submission" date="2018-07" db="EMBL/GenBank/DDBJ databases">
        <title>Genomic Encyclopedia of Type Strains, Phase IV (KMG-IV): sequencing the most valuable type-strain genomes for metagenomic binning, comparative biology and taxonomic classification.</title>
        <authorList>
            <person name="Goeker M."/>
        </authorList>
    </citation>
    <scope>NUCLEOTIDE SEQUENCE [LARGE SCALE GENOMIC DNA]</scope>
    <source>
        <strain evidence="2 4">DSM 19728</strain>
    </source>
</reference>
<evidence type="ECO:0000313" key="2">
    <source>
        <dbReference type="EMBL" id="RDI58372.1"/>
    </source>
</evidence>
<dbReference type="EMBL" id="VLKX01000001">
    <property type="protein sequence ID" value="TWI52157.1"/>
    <property type="molecule type" value="Genomic_DNA"/>
</dbReference>
<dbReference type="RefSeq" id="WP_114753080.1">
    <property type="nucleotide sequence ID" value="NZ_QQBA01000001.1"/>
</dbReference>
<name>A0A562Q5X7_9FLAO</name>
<dbReference type="EMBL" id="QQBA01000001">
    <property type="protein sequence ID" value="RDI58372.1"/>
    <property type="molecule type" value="Genomic_DNA"/>
</dbReference>
<evidence type="ECO:0000313" key="4">
    <source>
        <dbReference type="Proteomes" id="UP000254518"/>
    </source>
</evidence>
<keyword evidence="3" id="KW-0808">Transferase</keyword>
<dbReference type="PANTHER" id="PTHR45947:SF3">
    <property type="entry name" value="SULFOQUINOVOSYL TRANSFERASE SQD2"/>
    <property type="match status" value="1"/>
</dbReference>
<organism evidence="3 5">
    <name type="scientific">Flavobacterium glaciei</name>
    <dbReference type="NCBI Taxonomy" id="386300"/>
    <lineage>
        <taxon>Bacteria</taxon>
        <taxon>Pseudomonadati</taxon>
        <taxon>Bacteroidota</taxon>
        <taxon>Flavobacteriia</taxon>
        <taxon>Flavobacteriales</taxon>
        <taxon>Flavobacteriaceae</taxon>
        <taxon>Flavobacterium</taxon>
    </lineage>
</organism>
<evidence type="ECO:0000313" key="3">
    <source>
        <dbReference type="EMBL" id="TWI52157.1"/>
    </source>
</evidence>
<evidence type="ECO:0000313" key="5">
    <source>
        <dbReference type="Proteomes" id="UP000321392"/>
    </source>
</evidence>
<dbReference type="AlphaFoldDB" id="A0A562Q5X7"/>
<feature type="domain" description="Glycosyl transferase family 1" evidence="1">
    <location>
        <begin position="203"/>
        <end position="316"/>
    </location>
</feature>
<sequence length="385" mass="43337">MIKVLHVTGAMNRGGAEVMLMDIFRNISKDVHFDFLVNHKKKSGITSGDFDEEIKSRGAQIKYIPVQWDLGIKRYCFEFKKIIDELGTPDIVHIHLNAKSGVIAMAAKKAGVQHIIVHAHADLKFRGSFLSRLVSTLELKFQKILIAKYGDYYWGCSQEANLSLFYKHLLTPLHSAVINNAVDVKEFQQVSKDEVGALRLTYNLQKDTIVFGNIGRVVRHKNVLFIIEILNEIKKANIDFVFVFAGRADDPTYLLEINNKADSYGLKERVIYLDVRDDVPVVMSSFDVFIGPALKEGFGLVAVEAQAAGVPSVLYKGFPRSVDMGLNLVNFQDTFDLDKWVKACTSLKLKRTDLDVVGNAIIAKGFDSRTNTNTIEKMYKKIINE</sequence>
<dbReference type="InterPro" id="IPR050194">
    <property type="entry name" value="Glycosyltransferase_grp1"/>
</dbReference>
<dbReference type="PANTHER" id="PTHR45947">
    <property type="entry name" value="SULFOQUINOVOSYL TRANSFERASE SQD2"/>
    <property type="match status" value="1"/>
</dbReference>